<keyword evidence="2 8" id="KW-0963">Cytoplasm</keyword>
<evidence type="ECO:0000256" key="3">
    <source>
        <dbReference type="ARBA" id="ARBA00022598"/>
    </source>
</evidence>
<dbReference type="Pfam" id="PF11734">
    <property type="entry name" value="TilS_C"/>
    <property type="match status" value="1"/>
</dbReference>
<dbReference type="GO" id="GO:0005737">
    <property type="term" value="C:cytoplasm"/>
    <property type="evidence" value="ECO:0007669"/>
    <property type="project" value="UniProtKB-SubCell"/>
</dbReference>
<keyword evidence="4 8" id="KW-0819">tRNA processing</keyword>
<dbReference type="CDD" id="cd01992">
    <property type="entry name" value="TilS_N"/>
    <property type="match status" value="1"/>
</dbReference>
<evidence type="ECO:0000313" key="10">
    <source>
        <dbReference type="EMBL" id="QHD48701.1"/>
    </source>
</evidence>
<dbReference type="Pfam" id="PF09179">
    <property type="entry name" value="TilS"/>
    <property type="match status" value="1"/>
</dbReference>
<dbReference type="GO" id="GO:0006400">
    <property type="term" value="P:tRNA modification"/>
    <property type="evidence" value="ECO:0007669"/>
    <property type="project" value="UniProtKB-UniRule"/>
</dbReference>
<dbReference type="InterPro" id="IPR015262">
    <property type="entry name" value="tRNA_Ile_lys_synt_subst-bd"/>
</dbReference>
<gene>
    <name evidence="8 10" type="primary">tilS</name>
    <name evidence="10" type="ORF">CTT34_02880</name>
</gene>
<keyword evidence="5 8" id="KW-0547">Nucleotide-binding</keyword>
<comment type="function">
    <text evidence="8">Ligates lysine onto the cytidine present at position 34 of the AUA codon-specific tRNA(Ile) that contains the anticodon CAU, in an ATP-dependent manner. Cytidine is converted to lysidine, thus changing the amino acid specificity of the tRNA from methionine to isoleucine.</text>
</comment>
<dbReference type="Gene3D" id="1.20.59.20">
    <property type="match status" value="1"/>
</dbReference>
<feature type="domain" description="Lysidine-tRNA(Ile) synthetase C-terminal" evidence="9">
    <location>
        <begin position="359"/>
        <end position="418"/>
    </location>
</feature>
<name>A0A857GNY1_9GAMM</name>
<evidence type="ECO:0000256" key="8">
    <source>
        <dbReference type="HAMAP-Rule" id="MF_01161"/>
    </source>
</evidence>
<evidence type="ECO:0000259" key="9">
    <source>
        <dbReference type="SMART" id="SM00977"/>
    </source>
</evidence>
<dbReference type="Gene3D" id="3.40.50.620">
    <property type="entry name" value="HUPs"/>
    <property type="match status" value="1"/>
</dbReference>
<dbReference type="NCBIfam" id="TIGR02433">
    <property type="entry name" value="lysidine_TilS_C"/>
    <property type="match status" value="1"/>
</dbReference>
<comment type="catalytic activity">
    <reaction evidence="7 8">
        <text>cytidine(34) in tRNA(Ile2) + L-lysine + ATP = lysidine(34) in tRNA(Ile2) + AMP + diphosphate + H(+)</text>
        <dbReference type="Rhea" id="RHEA:43744"/>
        <dbReference type="Rhea" id="RHEA-COMP:10625"/>
        <dbReference type="Rhea" id="RHEA-COMP:10670"/>
        <dbReference type="ChEBI" id="CHEBI:15378"/>
        <dbReference type="ChEBI" id="CHEBI:30616"/>
        <dbReference type="ChEBI" id="CHEBI:32551"/>
        <dbReference type="ChEBI" id="CHEBI:33019"/>
        <dbReference type="ChEBI" id="CHEBI:82748"/>
        <dbReference type="ChEBI" id="CHEBI:83665"/>
        <dbReference type="ChEBI" id="CHEBI:456215"/>
        <dbReference type="EC" id="6.3.4.19"/>
    </reaction>
</comment>
<dbReference type="PANTHER" id="PTHR43033">
    <property type="entry name" value="TRNA(ILE)-LYSIDINE SYNTHASE-RELATED"/>
    <property type="match status" value="1"/>
</dbReference>
<dbReference type="InterPro" id="IPR011063">
    <property type="entry name" value="TilS/TtcA_N"/>
</dbReference>
<dbReference type="InterPro" id="IPR012795">
    <property type="entry name" value="tRNA_Ile_lys_synt_N"/>
</dbReference>
<evidence type="ECO:0000256" key="7">
    <source>
        <dbReference type="ARBA" id="ARBA00048539"/>
    </source>
</evidence>
<dbReference type="GO" id="GO:0005524">
    <property type="term" value="F:ATP binding"/>
    <property type="evidence" value="ECO:0007669"/>
    <property type="project" value="UniProtKB-UniRule"/>
</dbReference>
<dbReference type="EC" id="6.3.4.19" evidence="8"/>
<evidence type="ECO:0000256" key="6">
    <source>
        <dbReference type="ARBA" id="ARBA00022840"/>
    </source>
</evidence>
<evidence type="ECO:0000256" key="5">
    <source>
        <dbReference type="ARBA" id="ARBA00022741"/>
    </source>
</evidence>
<dbReference type="KEGG" id="hmd:CTT34_02880"/>
<keyword evidence="3 8" id="KW-0436">Ligase</keyword>
<evidence type="ECO:0000256" key="2">
    <source>
        <dbReference type="ARBA" id="ARBA00022490"/>
    </source>
</evidence>
<organism evidence="10 11">
    <name type="scientific">Vreelandella aquamarina</name>
    <dbReference type="NCBI Taxonomy" id="77097"/>
    <lineage>
        <taxon>Bacteria</taxon>
        <taxon>Pseudomonadati</taxon>
        <taxon>Pseudomonadota</taxon>
        <taxon>Gammaproteobacteria</taxon>
        <taxon>Oceanospirillales</taxon>
        <taxon>Halomonadaceae</taxon>
        <taxon>Vreelandella</taxon>
    </lineage>
</organism>
<evidence type="ECO:0000256" key="1">
    <source>
        <dbReference type="ARBA" id="ARBA00004496"/>
    </source>
</evidence>
<dbReference type="HAMAP" id="MF_01161">
    <property type="entry name" value="tRNA_Ile_lys_synt"/>
    <property type="match status" value="1"/>
</dbReference>
<dbReference type="NCBIfam" id="TIGR02432">
    <property type="entry name" value="lysidine_TilS_N"/>
    <property type="match status" value="1"/>
</dbReference>
<dbReference type="InterPro" id="IPR014729">
    <property type="entry name" value="Rossmann-like_a/b/a_fold"/>
</dbReference>
<dbReference type="OrthoDB" id="9807403at2"/>
<dbReference type="GO" id="GO:0032267">
    <property type="term" value="F:tRNA(Ile)-lysidine synthase activity"/>
    <property type="evidence" value="ECO:0007669"/>
    <property type="project" value="UniProtKB-EC"/>
</dbReference>
<feature type="binding site" evidence="8">
    <location>
        <begin position="31"/>
        <end position="36"/>
    </location>
    <ligand>
        <name>ATP</name>
        <dbReference type="ChEBI" id="CHEBI:30616"/>
    </ligand>
</feature>
<dbReference type="InterPro" id="IPR012094">
    <property type="entry name" value="tRNA_Ile_lys_synt"/>
</dbReference>
<comment type="domain">
    <text evidence="8">The N-terminal region contains the highly conserved SGGXDS motif, predicted to be a P-loop motif involved in ATP binding.</text>
</comment>
<proteinExistence type="inferred from homology"/>
<dbReference type="Pfam" id="PF01171">
    <property type="entry name" value="ATP_bind_3"/>
    <property type="match status" value="1"/>
</dbReference>
<dbReference type="PANTHER" id="PTHR43033:SF1">
    <property type="entry name" value="TRNA(ILE)-LYSIDINE SYNTHASE-RELATED"/>
    <property type="match status" value="1"/>
</dbReference>
<evidence type="ECO:0000256" key="4">
    <source>
        <dbReference type="ARBA" id="ARBA00022694"/>
    </source>
</evidence>
<reference evidence="10 11" key="1">
    <citation type="submission" date="2017-10" db="EMBL/GenBank/DDBJ databases">
        <title>Coral associated bacteria.</title>
        <authorList>
            <person name="Wang X."/>
        </authorList>
    </citation>
    <scope>NUCLEOTIDE SEQUENCE [LARGE SCALE GENOMIC DNA]</scope>
    <source>
        <strain evidence="10 11">SCSIO 43005</strain>
    </source>
</reference>
<sequence length="429" mass="47065">MAPQPPNRLLGLLDDALAETPPGRCVWVALSGGLDSSLLLALAAEVCRGNGHRLRALHVNHGLQAASSAFERHCQRLCEHQGVPLTIERVTVDGQGGGVEAAARRARYAAFALHVPAGDTLWLAQHQDDQAETLLLAALRGSGIRGLAGMPYRREWQGITLLRPWLGVSRQTLADTAHALSLDWCEDPSNRDVAFDRNRLRHEVLPTLAQRWPGAVRSLAQSAGWAGEADALLASYAVDELAALTLAPGCLDASALVALPMPRQRLLVRTLCQQRGLPTPPQARLTSLLDQLNAARDAQVLVEWPGAQARVWRRRLYLMTPVSALPHWQMPWDGTPGVTTPLGPLQLRLADDSDSVAPVMLRWRRGGEVLDLPGRGRRDLKRWLQEQALPPWERERLVIVMAGERCLGVLQPPAQVLWQAEGTVFQREG</sequence>
<dbReference type="SMART" id="SM00977">
    <property type="entry name" value="TilS_C"/>
    <property type="match status" value="1"/>
</dbReference>
<evidence type="ECO:0000313" key="11">
    <source>
        <dbReference type="Proteomes" id="UP000463949"/>
    </source>
</evidence>
<dbReference type="SUPFAM" id="SSF52402">
    <property type="entry name" value="Adenine nucleotide alpha hydrolases-like"/>
    <property type="match status" value="1"/>
</dbReference>
<dbReference type="AlphaFoldDB" id="A0A857GNY1"/>
<comment type="subcellular location">
    <subcellularLocation>
        <location evidence="1 8">Cytoplasm</location>
    </subcellularLocation>
</comment>
<accession>A0A857GNY1</accession>
<dbReference type="InterPro" id="IPR012796">
    <property type="entry name" value="Lysidine-tRNA-synth_C"/>
</dbReference>
<keyword evidence="6 8" id="KW-0067">ATP-binding</keyword>
<comment type="similarity">
    <text evidence="8">Belongs to the tRNA(Ile)-lysidine synthase family.</text>
</comment>
<dbReference type="Proteomes" id="UP000463949">
    <property type="component" value="Chromosome"/>
</dbReference>
<dbReference type="RefSeq" id="WP_159341035.1">
    <property type="nucleotide sequence ID" value="NZ_CP024621.1"/>
</dbReference>
<protein>
    <recommendedName>
        <fullName evidence="8">tRNA(Ile)-lysidine synthase</fullName>
        <ecNumber evidence="8">6.3.4.19</ecNumber>
    </recommendedName>
    <alternativeName>
        <fullName evidence="8">tRNA(Ile)-2-lysyl-cytidine synthase</fullName>
    </alternativeName>
    <alternativeName>
        <fullName evidence="8">tRNA(Ile)-lysidine synthetase</fullName>
    </alternativeName>
</protein>
<dbReference type="EMBL" id="CP024621">
    <property type="protein sequence ID" value="QHD48701.1"/>
    <property type="molecule type" value="Genomic_DNA"/>
</dbReference>
<dbReference type="SUPFAM" id="SSF82829">
    <property type="entry name" value="MesJ substrate recognition domain-like"/>
    <property type="match status" value="1"/>
</dbReference>
<dbReference type="SUPFAM" id="SSF56037">
    <property type="entry name" value="PheT/TilS domain"/>
    <property type="match status" value="1"/>
</dbReference>